<protein>
    <submittedName>
        <fullName evidence="1">Uncharacterized protein</fullName>
    </submittedName>
</protein>
<comment type="caution">
    <text evidence="1">The sequence shown here is derived from an EMBL/GenBank/DDBJ whole genome shotgun (WGS) entry which is preliminary data.</text>
</comment>
<organism evidence="1 2">
    <name type="scientific">Candidatus Saganbacteria bacterium CG08_land_8_20_14_0_20_45_16</name>
    <dbReference type="NCBI Taxonomy" id="2014293"/>
    <lineage>
        <taxon>Bacteria</taxon>
        <taxon>Bacillati</taxon>
        <taxon>Saganbacteria</taxon>
    </lineage>
</organism>
<proteinExistence type="predicted"/>
<accession>A0A2H0XU42</accession>
<evidence type="ECO:0000313" key="1">
    <source>
        <dbReference type="EMBL" id="PIS28433.1"/>
    </source>
</evidence>
<dbReference type="AlphaFoldDB" id="A0A2H0XU42"/>
<reference evidence="1 2" key="1">
    <citation type="submission" date="2017-09" db="EMBL/GenBank/DDBJ databases">
        <title>Depth-based differentiation of microbial function through sediment-hosted aquifers and enrichment of novel symbionts in the deep terrestrial subsurface.</title>
        <authorList>
            <person name="Probst A.J."/>
            <person name="Ladd B."/>
            <person name="Jarett J.K."/>
            <person name="Geller-Mcgrath D.E."/>
            <person name="Sieber C.M."/>
            <person name="Emerson J.B."/>
            <person name="Anantharaman K."/>
            <person name="Thomas B.C."/>
            <person name="Malmstrom R."/>
            <person name="Stieglmeier M."/>
            <person name="Klingl A."/>
            <person name="Woyke T."/>
            <person name="Ryan C.M."/>
            <person name="Banfield J.F."/>
        </authorList>
    </citation>
    <scope>NUCLEOTIDE SEQUENCE [LARGE SCALE GENOMIC DNA]</scope>
    <source>
        <strain evidence="1">CG08_land_8_20_14_0_20_45_16</strain>
    </source>
</reference>
<evidence type="ECO:0000313" key="2">
    <source>
        <dbReference type="Proteomes" id="UP000231343"/>
    </source>
</evidence>
<name>A0A2H0XU42_UNCSA</name>
<sequence length="265" mass="29203">MIFAINRAPRRVKSFIYAEKLSAEDVRTALVRIMRGRGAGNSVINMLLETRVSVFGISQLGVQPYYRVASDKPVTLESYLNFLRTLDSNKLVKAWLLAFGQNDLQHEVALSAKGISIDGRLNETKGITEAIAKFETEGLLWLAAQNYRIGQDAGAIILGQPRELGLEIEPCPIRILRTSSGSVGAVPWDDFVPHLDSLLAGTNLISLSFLQPGLSTLIEKMHLYYDYRTWTFHLAGELNKLTPQPIAEALLGSVFAASEVAQTSL</sequence>
<dbReference type="EMBL" id="PEYM01000132">
    <property type="protein sequence ID" value="PIS28433.1"/>
    <property type="molecule type" value="Genomic_DNA"/>
</dbReference>
<gene>
    <name evidence="1" type="ORF">COT42_08070</name>
</gene>
<dbReference type="Proteomes" id="UP000231343">
    <property type="component" value="Unassembled WGS sequence"/>
</dbReference>